<protein>
    <recommendedName>
        <fullName evidence="4">AIG1-type G domain-containing protein</fullName>
    </recommendedName>
</protein>
<dbReference type="Proteomes" id="UP000828390">
    <property type="component" value="Unassembled WGS sequence"/>
</dbReference>
<sequence>MYPNRFTDELVRTVNLVSEFFGEGVGKFAFILFTHTNSKDNVYEYIRYADANPTDNVKVQPYLIVRCGSKVMYIDNDETKENKQVMVDEIIRTIDKNKELQGQEYFSNTMFKEATNFADRYIEENNQVKPRYSNNANDMVEARNKTFTDENKSETDTKNEVVWERVQSVSILKERFEFVETEQEKFKIRPIERPSLTSGVSVQDLKKQFSKEAYFWK</sequence>
<proteinExistence type="inferred from homology"/>
<feature type="domain" description="AIG1-type G" evidence="4">
    <location>
        <begin position="4"/>
        <end position="120"/>
    </location>
</feature>
<dbReference type="Pfam" id="PF04548">
    <property type="entry name" value="AIG1"/>
    <property type="match status" value="1"/>
</dbReference>
<dbReference type="Gene3D" id="3.40.50.300">
    <property type="entry name" value="P-loop containing nucleotide triphosphate hydrolases"/>
    <property type="match status" value="1"/>
</dbReference>
<organism evidence="5 6">
    <name type="scientific">Dreissena polymorpha</name>
    <name type="common">Zebra mussel</name>
    <name type="synonym">Mytilus polymorpha</name>
    <dbReference type="NCBI Taxonomy" id="45954"/>
    <lineage>
        <taxon>Eukaryota</taxon>
        <taxon>Metazoa</taxon>
        <taxon>Spiralia</taxon>
        <taxon>Lophotrochozoa</taxon>
        <taxon>Mollusca</taxon>
        <taxon>Bivalvia</taxon>
        <taxon>Autobranchia</taxon>
        <taxon>Heteroconchia</taxon>
        <taxon>Euheterodonta</taxon>
        <taxon>Imparidentia</taxon>
        <taxon>Neoheterodontei</taxon>
        <taxon>Myida</taxon>
        <taxon>Dreissenoidea</taxon>
        <taxon>Dreissenidae</taxon>
        <taxon>Dreissena</taxon>
    </lineage>
</organism>
<dbReference type="InterPro" id="IPR006703">
    <property type="entry name" value="G_AIG1"/>
</dbReference>
<dbReference type="EMBL" id="JAIWYP010000009">
    <property type="protein sequence ID" value="KAH3768320.1"/>
    <property type="molecule type" value="Genomic_DNA"/>
</dbReference>
<reference evidence="5" key="1">
    <citation type="journal article" date="2019" name="bioRxiv">
        <title>The Genome of the Zebra Mussel, Dreissena polymorpha: A Resource for Invasive Species Research.</title>
        <authorList>
            <person name="McCartney M.A."/>
            <person name="Auch B."/>
            <person name="Kono T."/>
            <person name="Mallez S."/>
            <person name="Zhang Y."/>
            <person name="Obille A."/>
            <person name="Becker A."/>
            <person name="Abrahante J.E."/>
            <person name="Garbe J."/>
            <person name="Badalamenti J.P."/>
            <person name="Herman A."/>
            <person name="Mangelson H."/>
            <person name="Liachko I."/>
            <person name="Sullivan S."/>
            <person name="Sone E.D."/>
            <person name="Koren S."/>
            <person name="Silverstein K.A.T."/>
            <person name="Beckman K.B."/>
            <person name="Gohl D.M."/>
        </authorList>
    </citation>
    <scope>NUCLEOTIDE SEQUENCE</scope>
    <source>
        <strain evidence="5">Duluth1</strain>
        <tissue evidence="5">Whole animal</tissue>
    </source>
</reference>
<evidence type="ECO:0000256" key="1">
    <source>
        <dbReference type="ARBA" id="ARBA00008535"/>
    </source>
</evidence>
<reference evidence="5" key="2">
    <citation type="submission" date="2020-11" db="EMBL/GenBank/DDBJ databases">
        <authorList>
            <person name="McCartney M.A."/>
            <person name="Auch B."/>
            <person name="Kono T."/>
            <person name="Mallez S."/>
            <person name="Becker A."/>
            <person name="Gohl D.M."/>
            <person name="Silverstein K.A.T."/>
            <person name="Koren S."/>
            <person name="Bechman K.B."/>
            <person name="Herman A."/>
            <person name="Abrahante J.E."/>
            <person name="Garbe J."/>
        </authorList>
    </citation>
    <scope>NUCLEOTIDE SEQUENCE</scope>
    <source>
        <strain evidence="5">Duluth1</strain>
        <tissue evidence="5">Whole animal</tissue>
    </source>
</reference>
<keyword evidence="3" id="KW-0342">GTP-binding</keyword>
<dbReference type="InterPro" id="IPR045058">
    <property type="entry name" value="GIMA/IAN/Toc"/>
</dbReference>
<dbReference type="GO" id="GO:0005525">
    <property type="term" value="F:GTP binding"/>
    <property type="evidence" value="ECO:0007669"/>
    <property type="project" value="UniProtKB-KW"/>
</dbReference>
<gene>
    <name evidence="5" type="ORF">DPMN_169532</name>
</gene>
<evidence type="ECO:0000256" key="3">
    <source>
        <dbReference type="ARBA" id="ARBA00023134"/>
    </source>
</evidence>
<dbReference type="PANTHER" id="PTHR10903:SF184">
    <property type="entry name" value="GTP-BINDING PROTEIN A"/>
    <property type="match status" value="1"/>
</dbReference>
<accession>A0A9D4IC30</accession>
<evidence type="ECO:0000259" key="4">
    <source>
        <dbReference type="Pfam" id="PF04548"/>
    </source>
</evidence>
<dbReference type="PANTHER" id="PTHR10903">
    <property type="entry name" value="GTPASE, IMAP FAMILY MEMBER-RELATED"/>
    <property type="match status" value="1"/>
</dbReference>
<dbReference type="AlphaFoldDB" id="A0A9D4IC30"/>
<evidence type="ECO:0000256" key="2">
    <source>
        <dbReference type="ARBA" id="ARBA00022741"/>
    </source>
</evidence>
<keyword evidence="6" id="KW-1185">Reference proteome</keyword>
<comment type="similarity">
    <text evidence="1">Belongs to the TRAFAC class TrmE-Era-EngA-EngB-Septin-like GTPase superfamily. AIG1/Toc34/Toc159-like paraseptin GTPase family. IAN subfamily.</text>
</comment>
<evidence type="ECO:0000313" key="6">
    <source>
        <dbReference type="Proteomes" id="UP000828390"/>
    </source>
</evidence>
<keyword evidence="2" id="KW-0547">Nucleotide-binding</keyword>
<comment type="caution">
    <text evidence="5">The sequence shown here is derived from an EMBL/GenBank/DDBJ whole genome shotgun (WGS) entry which is preliminary data.</text>
</comment>
<dbReference type="InterPro" id="IPR027417">
    <property type="entry name" value="P-loop_NTPase"/>
</dbReference>
<evidence type="ECO:0000313" key="5">
    <source>
        <dbReference type="EMBL" id="KAH3768320.1"/>
    </source>
</evidence>
<name>A0A9D4IC30_DREPO</name>